<comment type="caution">
    <text evidence="1">The sequence shown here is derived from an EMBL/GenBank/DDBJ whole genome shotgun (WGS) entry which is preliminary data.</text>
</comment>
<name>A0ACC0CRE4_9PEZI</name>
<gene>
    <name evidence="1" type="ORF">F4821DRAFT_263448</name>
</gene>
<accession>A0ACC0CRE4</accession>
<reference evidence="1 2" key="1">
    <citation type="journal article" date="2022" name="New Phytol.">
        <title>Ecological generalism drives hyperdiversity of secondary metabolite gene clusters in xylarialean endophytes.</title>
        <authorList>
            <person name="Franco M.E.E."/>
            <person name="Wisecaver J.H."/>
            <person name="Arnold A.E."/>
            <person name="Ju Y.M."/>
            <person name="Slot J.C."/>
            <person name="Ahrendt S."/>
            <person name="Moore L.P."/>
            <person name="Eastman K.E."/>
            <person name="Scott K."/>
            <person name="Konkel Z."/>
            <person name="Mondo S.J."/>
            <person name="Kuo A."/>
            <person name="Hayes R.D."/>
            <person name="Haridas S."/>
            <person name="Andreopoulos B."/>
            <person name="Riley R."/>
            <person name="LaButti K."/>
            <person name="Pangilinan J."/>
            <person name="Lipzen A."/>
            <person name="Amirebrahimi M."/>
            <person name="Yan J."/>
            <person name="Adam C."/>
            <person name="Keymanesh K."/>
            <person name="Ng V."/>
            <person name="Louie K."/>
            <person name="Northen T."/>
            <person name="Drula E."/>
            <person name="Henrissat B."/>
            <person name="Hsieh H.M."/>
            <person name="Youens-Clark K."/>
            <person name="Lutzoni F."/>
            <person name="Miadlikowska J."/>
            <person name="Eastwood D.C."/>
            <person name="Hamelin R.C."/>
            <person name="Grigoriev I.V."/>
            <person name="U'Ren J.M."/>
        </authorList>
    </citation>
    <scope>NUCLEOTIDE SEQUENCE [LARGE SCALE GENOMIC DNA]</scope>
    <source>
        <strain evidence="1 2">ER1909</strain>
    </source>
</reference>
<evidence type="ECO:0000313" key="2">
    <source>
        <dbReference type="Proteomes" id="UP001497680"/>
    </source>
</evidence>
<protein>
    <submittedName>
        <fullName evidence="1">Uncharacterized protein</fullName>
    </submittedName>
</protein>
<keyword evidence="2" id="KW-1185">Reference proteome</keyword>
<dbReference type="Proteomes" id="UP001497680">
    <property type="component" value="Unassembled WGS sequence"/>
</dbReference>
<dbReference type="EMBL" id="MU394361">
    <property type="protein sequence ID" value="KAI6082872.1"/>
    <property type="molecule type" value="Genomic_DNA"/>
</dbReference>
<sequence length="508" mass="55376">MFRDESSKVIQKAHAQWGSSGSPIDASGSTAASGSSPAWATDSAGGSSDSPSSSTSSPPQELISARLPKKMGLNLEQQGMQFYINRYLMNHPDSPRTHDQVAAYCAAADTTQNVMIAVGLAGLSNLQGDKNLNLFARSQYVAALKHTGELIAANDPASLIARVRSVVTLALFEVVQGKGPKSTVSSANTHINGAIAVLRSVLPLPPAPAPSGAGGTGGVDGGSMSRGGYGIIMLLFSMLIPYQMLDTPLPSAFFDTLKFCRFLMQSEPESCACDHVFASARLLQLSAIVDHTVLTDDRPTTDDLIQQFLSLEDTFEALEGPHLKAFPFTEKQGECPPEAVFRGKWHVYGMIWGARIWNHYRWARILVNKRLVGFIKDYPISSNRIIPAPRRAKCYATIDRMAQDILISTPSHWHHPMLDPQDTLKFESNGPGSSGAVGLPSHLWHVMVAGCAPNVPLEYWTWAHNMLLVVWKQLGMQHALSLAEMMEVHRAKLDTEVTTQKLKLEFED</sequence>
<evidence type="ECO:0000313" key="1">
    <source>
        <dbReference type="EMBL" id="KAI6082872.1"/>
    </source>
</evidence>
<proteinExistence type="predicted"/>
<organism evidence="1 2">
    <name type="scientific">Hypoxylon rubiginosum</name>
    <dbReference type="NCBI Taxonomy" id="110542"/>
    <lineage>
        <taxon>Eukaryota</taxon>
        <taxon>Fungi</taxon>
        <taxon>Dikarya</taxon>
        <taxon>Ascomycota</taxon>
        <taxon>Pezizomycotina</taxon>
        <taxon>Sordariomycetes</taxon>
        <taxon>Xylariomycetidae</taxon>
        <taxon>Xylariales</taxon>
        <taxon>Hypoxylaceae</taxon>
        <taxon>Hypoxylon</taxon>
    </lineage>
</organism>